<dbReference type="GO" id="GO:0016301">
    <property type="term" value="F:kinase activity"/>
    <property type="evidence" value="ECO:0007669"/>
    <property type="project" value="UniProtKB-KW"/>
</dbReference>
<dbReference type="PANTHER" id="PTHR43102:SF2">
    <property type="entry name" value="GAF DOMAIN-CONTAINING PROTEIN"/>
    <property type="match status" value="1"/>
</dbReference>
<dbReference type="SUPFAM" id="SSF55781">
    <property type="entry name" value="GAF domain-like"/>
    <property type="match status" value="1"/>
</dbReference>
<dbReference type="Pfam" id="PF07568">
    <property type="entry name" value="HisKA_2"/>
    <property type="match status" value="1"/>
</dbReference>
<keyword evidence="3" id="KW-1185">Reference proteome</keyword>
<evidence type="ECO:0000313" key="3">
    <source>
        <dbReference type="Proteomes" id="UP000613582"/>
    </source>
</evidence>
<dbReference type="EMBL" id="BMGH01000001">
    <property type="protein sequence ID" value="GGD03855.1"/>
    <property type="molecule type" value="Genomic_DNA"/>
</dbReference>
<keyword evidence="2" id="KW-0808">Transferase</keyword>
<name>A0A8J2V538_9PROT</name>
<dbReference type="InterPro" id="IPR011495">
    <property type="entry name" value="Sig_transdc_His_kin_sub2_dim/P"/>
</dbReference>
<dbReference type="AlphaFoldDB" id="A0A8J2V538"/>
<protein>
    <submittedName>
        <fullName evidence="2">Sensor histidine kinase</fullName>
    </submittedName>
</protein>
<dbReference type="InterPro" id="IPR003594">
    <property type="entry name" value="HATPase_dom"/>
</dbReference>
<proteinExistence type="predicted"/>
<dbReference type="InterPro" id="IPR003018">
    <property type="entry name" value="GAF"/>
</dbReference>
<dbReference type="InterPro" id="IPR029016">
    <property type="entry name" value="GAF-like_dom_sf"/>
</dbReference>
<dbReference type="Gene3D" id="3.30.450.40">
    <property type="match status" value="1"/>
</dbReference>
<dbReference type="SMART" id="SM00065">
    <property type="entry name" value="GAF"/>
    <property type="match status" value="1"/>
</dbReference>
<comment type="caution">
    <text evidence="2">The sequence shown here is derived from an EMBL/GenBank/DDBJ whole genome shotgun (WGS) entry which is preliminary data.</text>
</comment>
<accession>A0A8J2V538</accession>
<dbReference type="InterPro" id="IPR036890">
    <property type="entry name" value="HATPase_C_sf"/>
</dbReference>
<reference evidence="2" key="1">
    <citation type="journal article" date="2014" name="Int. J. Syst. Evol. Microbiol.">
        <title>Complete genome sequence of Corynebacterium casei LMG S-19264T (=DSM 44701T), isolated from a smear-ripened cheese.</title>
        <authorList>
            <consortium name="US DOE Joint Genome Institute (JGI-PGF)"/>
            <person name="Walter F."/>
            <person name="Albersmeier A."/>
            <person name="Kalinowski J."/>
            <person name="Ruckert C."/>
        </authorList>
    </citation>
    <scope>NUCLEOTIDE SEQUENCE</scope>
    <source>
        <strain evidence="2">CGMCC 1.12921</strain>
    </source>
</reference>
<dbReference type="PANTHER" id="PTHR43102">
    <property type="entry name" value="SLR1143 PROTEIN"/>
    <property type="match status" value="1"/>
</dbReference>
<dbReference type="Pfam" id="PF01590">
    <property type="entry name" value="GAF"/>
    <property type="match status" value="1"/>
</dbReference>
<dbReference type="Pfam" id="PF02518">
    <property type="entry name" value="HATPase_c"/>
    <property type="match status" value="1"/>
</dbReference>
<reference evidence="2" key="2">
    <citation type="submission" date="2020-09" db="EMBL/GenBank/DDBJ databases">
        <authorList>
            <person name="Sun Q."/>
            <person name="Zhou Y."/>
        </authorList>
    </citation>
    <scope>NUCLEOTIDE SEQUENCE</scope>
    <source>
        <strain evidence="2">CGMCC 1.12921</strain>
    </source>
</reference>
<evidence type="ECO:0000259" key="1">
    <source>
        <dbReference type="SMART" id="SM00065"/>
    </source>
</evidence>
<keyword evidence="2" id="KW-0418">Kinase</keyword>
<evidence type="ECO:0000313" key="2">
    <source>
        <dbReference type="EMBL" id="GGD03855.1"/>
    </source>
</evidence>
<feature type="domain" description="GAF" evidence="1">
    <location>
        <begin position="25"/>
        <end position="167"/>
    </location>
</feature>
<organism evidence="2 3">
    <name type="scientific">Aquisalinus flavus</name>
    <dbReference type="NCBI Taxonomy" id="1526572"/>
    <lineage>
        <taxon>Bacteria</taxon>
        <taxon>Pseudomonadati</taxon>
        <taxon>Pseudomonadota</taxon>
        <taxon>Alphaproteobacteria</taxon>
        <taxon>Parvularculales</taxon>
        <taxon>Parvularculaceae</taxon>
        <taxon>Aquisalinus</taxon>
    </lineage>
</organism>
<dbReference type="SUPFAM" id="SSF55874">
    <property type="entry name" value="ATPase domain of HSP90 chaperone/DNA topoisomerase II/histidine kinase"/>
    <property type="match status" value="1"/>
</dbReference>
<dbReference type="RefSeq" id="WP_188160270.1">
    <property type="nucleotide sequence ID" value="NZ_BMGH01000001.1"/>
</dbReference>
<gene>
    <name evidence="2" type="ORF">GCM10011342_11050</name>
</gene>
<dbReference type="Gene3D" id="3.30.565.10">
    <property type="entry name" value="Histidine kinase-like ATPase, C-terminal domain"/>
    <property type="match status" value="1"/>
</dbReference>
<sequence length="369" mass="41381">MKAASHPRQAERLEALYSYDILDTPREKDFDDIVKLASELCGTKYSVINLIDADRQWFKAETGFGIDETPLDTSICSHVILDHEFVEIQDTLDDTRTADNPLCSGVSGFRFYAGAQLRTENGLPLGTLCILDEKPKTLTETQKEVLRLLAHQIMKQLELRRTLKFQTVLQQEIVHRISNSLQTISSLINLRKRHGSSETHAALTDIGDRISIVAMLNEELSSFNNLKHIDMQRYLRRVVTLLEGNAPDNVALELNCDEARFTSSQAAAVAMIVNEFVTNSLKYAFPANKHGRIWIFLSMHKDNSDSATCTLTLRDNGIGNAASHAETQASGTGWGKRIIEGTAEQLQAISEWLINNDGYQLTITFQPDR</sequence>
<dbReference type="Proteomes" id="UP000613582">
    <property type="component" value="Unassembled WGS sequence"/>
</dbReference>